<dbReference type="GO" id="GO:0019825">
    <property type="term" value="F:oxygen binding"/>
    <property type="evidence" value="ECO:0007669"/>
    <property type="project" value="InterPro"/>
</dbReference>
<name>A0A7X1TQ12_9DEIO</name>
<evidence type="ECO:0000256" key="5">
    <source>
        <dbReference type="PIRSR" id="PIRSR601486-1"/>
    </source>
</evidence>
<protein>
    <submittedName>
        <fullName evidence="6">Group III truncated hemoglobin</fullName>
    </submittedName>
</protein>
<gene>
    <name evidence="6" type="ORF">F8S09_00080</name>
</gene>
<keyword evidence="3 5" id="KW-0479">Metal-binding</keyword>
<evidence type="ECO:0000313" key="6">
    <source>
        <dbReference type="EMBL" id="MPY65095.1"/>
    </source>
</evidence>
<feature type="binding site" description="distal binding residue" evidence="5">
    <location>
        <position position="215"/>
    </location>
    <ligand>
        <name>heme</name>
        <dbReference type="ChEBI" id="CHEBI:30413"/>
    </ligand>
    <ligandPart>
        <name>Fe</name>
        <dbReference type="ChEBI" id="CHEBI:18248"/>
    </ligandPart>
</feature>
<keyword evidence="4 5" id="KW-0408">Iron</keyword>
<evidence type="ECO:0000313" key="7">
    <source>
        <dbReference type="Proteomes" id="UP000484842"/>
    </source>
</evidence>
<dbReference type="Proteomes" id="UP000484842">
    <property type="component" value="Unassembled WGS sequence"/>
</dbReference>
<dbReference type="GO" id="GO:0020037">
    <property type="term" value="F:heme binding"/>
    <property type="evidence" value="ECO:0007669"/>
    <property type="project" value="InterPro"/>
</dbReference>
<dbReference type="Pfam" id="PF01152">
    <property type="entry name" value="Bac_globin"/>
    <property type="match status" value="1"/>
</dbReference>
<keyword evidence="1" id="KW-0813">Transport</keyword>
<dbReference type="InterPro" id="IPR009050">
    <property type="entry name" value="Globin-like_sf"/>
</dbReference>
<sequence>MPDALLSPLPLPDWRTELATPEALPGAAGLLLPHDGEPVADVRERPDRWARLTLASEALRRGVPTLAWGTGAALAGRVLGAHVRHGGPAGDWTEAPRGAVVHAWEGELPLHWTHGSLTAWAGPTLPPERKAAFLAVLEEAPPRLPANPLEAVGGEAALRPLLADFYARARADEVLGPTFAAHVTDWDAHLERVTAFWVTMLGGGPAWRGNLNHVHAGLGIRGAHLERWLALFGEAARAHLPPEAADLLLARAGAMGERLGNRPRSGRVG</sequence>
<dbReference type="SUPFAM" id="SSF46458">
    <property type="entry name" value="Globin-like"/>
    <property type="match status" value="1"/>
</dbReference>
<evidence type="ECO:0000256" key="1">
    <source>
        <dbReference type="ARBA" id="ARBA00022448"/>
    </source>
</evidence>
<organism evidence="6 7">
    <name type="scientific">Deinococcus terrestris</name>
    <dbReference type="NCBI Taxonomy" id="2651870"/>
    <lineage>
        <taxon>Bacteria</taxon>
        <taxon>Thermotogati</taxon>
        <taxon>Deinococcota</taxon>
        <taxon>Deinococci</taxon>
        <taxon>Deinococcales</taxon>
        <taxon>Deinococcaceae</taxon>
        <taxon>Deinococcus</taxon>
    </lineage>
</organism>
<dbReference type="EMBL" id="WBSL01000001">
    <property type="protein sequence ID" value="MPY65095.1"/>
    <property type="molecule type" value="Genomic_DNA"/>
</dbReference>
<accession>A0A7X1TQ12</accession>
<reference evidence="6 7" key="1">
    <citation type="submission" date="2019-10" db="EMBL/GenBank/DDBJ databases">
        <title>Deinococcus sp. isolated from soil.</title>
        <authorList>
            <person name="Li Y."/>
            <person name="Wang J."/>
        </authorList>
    </citation>
    <scope>NUCLEOTIDE SEQUENCE [LARGE SCALE GENOMIC DNA]</scope>
    <source>
        <strain evidence="6 7">SDU3-2</strain>
    </source>
</reference>
<dbReference type="CDD" id="cd08916">
    <property type="entry name" value="TrHb3_P"/>
    <property type="match status" value="1"/>
</dbReference>
<dbReference type="AlphaFoldDB" id="A0A7X1TQ12"/>
<keyword evidence="7" id="KW-1185">Reference proteome</keyword>
<evidence type="ECO:0000256" key="3">
    <source>
        <dbReference type="ARBA" id="ARBA00022723"/>
    </source>
</evidence>
<dbReference type="GO" id="GO:0046872">
    <property type="term" value="F:metal ion binding"/>
    <property type="evidence" value="ECO:0007669"/>
    <property type="project" value="UniProtKB-KW"/>
</dbReference>
<keyword evidence="2 5" id="KW-0349">Heme</keyword>
<comment type="caution">
    <text evidence="6">The sequence shown here is derived from an EMBL/GenBank/DDBJ whole genome shotgun (WGS) entry which is preliminary data.</text>
</comment>
<dbReference type="Gene3D" id="1.10.490.10">
    <property type="entry name" value="Globins"/>
    <property type="match status" value="1"/>
</dbReference>
<dbReference type="InterPro" id="IPR012292">
    <property type="entry name" value="Globin/Proto"/>
</dbReference>
<evidence type="ECO:0000256" key="4">
    <source>
        <dbReference type="ARBA" id="ARBA00023004"/>
    </source>
</evidence>
<dbReference type="RefSeq" id="WP_152867898.1">
    <property type="nucleotide sequence ID" value="NZ_WBSL01000001.1"/>
</dbReference>
<proteinExistence type="predicted"/>
<evidence type="ECO:0000256" key="2">
    <source>
        <dbReference type="ARBA" id="ARBA00022617"/>
    </source>
</evidence>
<dbReference type="InterPro" id="IPR001486">
    <property type="entry name" value="Hemoglobin_trunc"/>
</dbReference>